<comment type="similarity">
    <text evidence="2">Belongs to the TAF8 family.</text>
</comment>
<dbReference type="PANTHER" id="PTHR46469">
    <property type="entry name" value="TRANSCRIPTION INITIATION FACTOR TFIID SUBUNIT 8"/>
    <property type="match status" value="1"/>
</dbReference>
<evidence type="ECO:0000313" key="11">
    <source>
        <dbReference type="Proteomes" id="UP000664169"/>
    </source>
</evidence>
<comment type="caution">
    <text evidence="10">The sequence shown here is derived from an EMBL/GenBank/DDBJ whole genome shotgun (WGS) entry which is preliminary data.</text>
</comment>
<protein>
    <recommendedName>
        <fullName evidence="3">Transcription initiation factor TFIID subunit 8</fullName>
    </recommendedName>
</protein>
<evidence type="ECO:0000256" key="6">
    <source>
        <dbReference type="ARBA" id="ARBA00023242"/>
    </source>
</evidence>
<dbReference type="Proteomes" id="UP000664169">
    <property type="component" value="Unassembled WGS sequence"/>
</dbReference>
<dbReference type="EMBL" id="CAJPDQ010000015">
    <property type="protein sequence ID" value="CAF9920292.1"/>
    <property type="molecule type" value="Genomic_DNA"/>
</dbReference>
<evidence type="ECO:0000256" key="4">
    <source>
        <dbReference type="ARBA" id="ARBA00023015"/>
    </source>
</evidence>
<dbReference type="PANTHER" id="PTHR46469:SF1">
    <property type="entry name" value="TRANSCRIPTION INITIATION FACTOR TFIID SUBUNIT 8"/>
    <property type="match status" value="1"/>
</dbReference>
<keyword evidence="6" id="KW-0539">Nucleus</keyword>
<evidence type="ECO:0000256" key="2">
    <source>
        <dbReference type="ARBA" id="ARBA00008767"/>
    </source>
</evidence>
<dbReference type="OrthoDB" id="2193813at2759"/>
<evidence type="ECO:0000256" key="1">
    <source>
        <dbReference type="ARBA" id="ARBA00004123"/>
    </source>
</evidence>
<organism evidence="10 11">
    <name type="scientific">Gomphillus americanus</name>
    <dbReference type="NCBI Taxonomy" id="1940652"/>
    <lineage>
        <taxon>Eukaryota</taxon>
        <taxon>Fungi</taxon>
        <taxon>Dikarya</taxon>
        <taxon>Ascomycota</taxon>
        <taxon>Pezizomycotina</taxon>
        <taxon>Lecanoromycetes</taxon>
        <taxon>OSLEUM clade</taxon>
        <taxon>Ostropomycetidae</taxon>
        <taxon>Ostropales</taxon>
        <taxon>Graphidaceae</taxon>
        <taxon>Gomphilloideae</taxon>
        <taxon>Gomphillus</taxon>
    </lineage>
</organism>
<dbReference type="Pfam" id="PF10406">
    <property type="entry name" value="TAF8_C"/>
    <property type="match status" value="1"/>
</dbReference>
<dbReference type="InterPro" id="IPR009072">
    <property type="entry name" value="Histone-fold"/>
</dbReference>
<gene>
    <name evidence="10" type="ORF">GOMPHAMPRED_002045</name>
</gene>
<dbReference type="AlphaFoldDB" id="A0A8H3F7W4"/>
<evidence type="ECO:0000256" key="7">
    <source>
        <dbReference type="SAM" id="MobiDB-lite"/>
    </source>
</evidence>
<feature type="domain" description="Transcription factor TFIID subunit 8 C-terminal" evidence="9">
    <location>
        <begin position="181"/>
        <end position="229"/>
    </location>
</feature>
<proteinExistence type="inferred from homology"/>
<evidence type="ECO:0000313" key="10">
    <source>
        <dbReference type="EMBL" id="CAF9920292.1"/>
    </source>
</evidence>
<reference evidence="10" key="1">
    <citation type="submission" date="2021-03" db="EMBL/GenBank/DDBJ databases">
        <authorList>
            <person name="Tagirdzhanova G."/>
        </authorList>
    </citation>
    <scope>NUCLEOTIDE SEQUENCE</scope>
</reference>
<name>A0A8H3F7W4_9LECA</name>
<dbReference type="Gene3D" id="1.10.20.10">
    <property type="entry name" value="Histone, subunit A"/>
    <property type="match status" value="1"/>
</dbReference>
<feature type="compositionally biased region" description="Basic residues" evidence="7">
    <location>
        <begin position="20"/>
        <end position="29"/>
    </location>
</feature>
<dbReference type="CDD" id="cd08049">
    <property type="entry name" value="TAF8"/>
    <property type="match status" value="1"/>
</dbReference>
<dbReference type="InterPro" id="IPR019473">
    <property type="entry name" value="TFIID_su8_C"/>
</dbReference>
<dbReference type="GO" id="GO:0006367">
    <property type="term" value="P:transcription initiation at RNA polymerase II promoter"/>
    <property type="evidence" value="ECO:0007669"/>
    <property type="project" value="TreeGrafter"/>
</dbReference>
<evidence type="ECO:0000259" key="9">
    <source>
        <dbReference type="Pfam" id="PF10406"/>
    </source>
</evidence>
<keyword evidence="5" id="KW-0804">Transcription</keyword>
<dbReference type="InterPro" id="IPR006565">
    <property type="entry name" value="BTP"/>
</dbReference>
<accession>A0A8H3F7W4</accession>
<evidence type="ECO:0000256" key="3">
    <source>
        <dbReference type="ARBA" id="ARBA00017307"/>
    </source>
</evidence>
<feature type="region of interest" description="Disordered" evidence="7">
    <location>
        <begin position="1"/>
        <end position="29"/>
    </location>
</feature>
<dbReference type="CDD" id="cd00076">
    <property type="entry name" value="HFD_SF"/>
    <property type="match status" value="1"/>
</dbReference>
<dbReference type="GO" id="GO:0046982">
    <property type="term" value="F:protein heterodimerization activity"/>
    <property type="evidence" value="ECO:0007669"/>
    <property type="project" value="InterPro"/>
</dbReference>
<keyword evidence="11" id="KW-1185">Reference proteome</keyword>
<dbReference type="GO" id="GO:0005669">
    <property type="term" value="C:transcription factor TFIID complex"/>
    <property type="evidence" value="ECO:0007669"/>
    <property type="project" value="InterPro"/>
</dbReference>
<keyword evidence="4" id="KW-0805">Transcription regulation</keyword>
<dbReference type="Pfam" id="PF07524">
    <property type="entry name" value="Bromo_TP"/>
    <property type="match status" value="1"/>
</dbReference>
<evidence type="ECO:0000259" key="8">
    <source>
        <dbReference type="Pfam" id="PF07524"/>
    </source>
</evidence>
<sequence>MNSSESRKRAGSSIVDNSHQPKRQKRHYHHVHSTKIKQRSAVSNILNDPVSISHQLGRSIAIILRTIGFSDATPEAMATFTLVAEEYMDHLLDYVRTCMEAGKRTQAIPFDFEYALNAHQLTLRSLLPHLDPPVFMGKRSSKHFIAPEIQVEEVAVNKDESLLEQFSLGLRGPQTPTKLGYAPRKLPVLPSRHTYKATPVVSDRTQDPKTLRERATEESRLGEEALRRFVGAVQGKSKDLGIVHDQGKGDSAYQKCWNMLLEDGEKDHDRLELRRTDFTGPLVNAESRYWRTNVGNTKALMVNGVGRDPG</sequence>
<dbReference type="InterPro" id="IPR037818">
    <property type="entry name" value="TAF8"/>
</dbReference>
<comment type="subcellular location">
    <subcellularLocation>
        <location evidence="1">Nucleus</location>
    </subcellularLocation>
</comment>
<evidence type="ECO:0000256" key="5">
    <source>
        <dbReference type="ARBA" id="ARBA00023163"/>
    </source>
</evidence>
<feature type="domain" description="Bromodomain associated" evidence="8">
    <location>
        <begin position="57"/>
        <end position="117"/>
    </location>
</feature>